<evidence type="ECO:0000256" key="1">
    <source>
        <dbReference type="ARBA" id="ARBA00001576"/>
    </source>
</evidence>
<evidence type="ECO:0000256" key="8">
    <source>
        <dbReference type="SAM" id="Coils"/>
    </source>
</evidence>
<keyword evidence="11" id="KW-1185">Reference proteome</keyword>
<comment type="similarity">
    <text evidence="2 7">Belongs to the glycosyl hydrolase 37 family.</text>
</comment>
<protein>
    <recommendedName>
        <fullName evidence="4 7">Trehalase</fullName>
        <ecNumber evidence="3 7">3.2.1.28</ecNumber>
    </recommendedName>
    <alternativeName>
        <fullName evidence="7">Alpha-trehalose glucohydrolase</fullName>
    </alternativeName>
</protein>
<dbReference type="InterPro" id="IPR018232">
    <property type="entry name" value="Glyco_hydro_37_CS"/>
</dbReference>
<feature type="region of interest" description="Disordered" evidence="9">
    <location>
        <begin position="1"/>
        <end position="91"/>
    </location>
</feature>
<evidence type="ECO:0000313" key="11">
    <source>
        <dbReference type="Proteomes" id="UP001292094"/>
    </source>
</evidence>
<proteinExistence type="inferred from homology"/>
<evidence type="ECO:0000256" key="9">
    <source>
        <dbReference type="SAM" id="MobiDB-lite"/>
    </source>
</evidence>
<keyword evidence="6 7" id="KW-0326">Glycosidase</keyword>
<evidence type="ECO:0000256" key="6">
    <source>
        <dbReference type="ARBA" id="ARBA00023295"/>
    </source>
</evidence>
<dbReference type="EMBL" id="JAWZYT010000757">
    <property type="protein sequence ID" value="KAK4319403.1"/>
    <property type="molecule type" value="Genomic_DNA"/>
</dbReference>
<evidence type="ECO:0000313" key="10">
    <source>
        <dbReference type="EMBL" id="KAK4319403.1"/>
    </source>
</evidence>
<evidence type="ECO:0000256" key="7">
    <source>
        <dbReference type="RuleBase" id="RU361180"/>
    </source>
</evidence>
<dbReference type="GO" id="GO:0004555">
    <property type="term" value="F:alpha,alpha-trehalase activity"/>
    <property type="evidence" value="ECO:0007669"/>
    <property type="project" value="UniProtKB-EC"/>
</dbReference>
<dbReference type="InterPro" id="IPR012341">
    <property type="entry name" value="6hp_glycosidase-like_sf"/>
</dbReference>
<keyword evidence="5 7" id="KW-0378">Hydrolase</keyword>
<dbReference type="EC" id="3.2.1.28" evidence="3 7"/>
<dbReference type="InterPro" id="IPR001661">
    <property type="entry name" value="Glyco_hydro_37"/>
</dbReference>
<dbReference type="Pfam" id="PF01204">
    <property type="entry name" value="Trehalase"/>
    <property type="match status" value="1"/>
</dbReference>
<gene>
    <name evidence="10" type="ORF">Pmani_009654</name>
</gene>
<dbReference type="InterPro" id="IPR008928">
    <property type="entry name" value="6-hairpin_glycosidase_sf"/>
</dbReference>
<keyword evidence="8" id="KW-0175">Coiled coil</keyword>
<dbReference type="PRINTS" id="PR00744">
    <property type="entry name" value="GLHYDRLASE37"/>
</dbReference>
<dbReference type="AlphaFoldDB" id="A0AAE1Q3R0"/>
<comment type="caution">
    <text evidence="10">The sequence shown here is derived from an EMBL/GenBank/DDBJ whole genome shotgun (WGS) entry which is preliminary data.</text>
</comment>
<evidence type="ECO:0000256" key="2">
    <source>
        <dbReference type="ARBA" id="ARBA00005615"/>
    </source>
</evidence>
<name>A0AAE1Q3R0_9EUCA</name>
<accession>A0AAE1Q3R0</accession>
<comment type="catalytic activity">
    <reaction evidence="1 7">
        <text>alpha,alpha-trehalose + H2O = alpha-D-glucose + beta-D-glucose</text>
        <dbReference type="Rhea" id="RHEA:32675"/>
        <dbReference type="ChEBI" id="CHEBI:15377"/>
        <dbReference type="ChEBI" id="CHEBI:15903"/>
        <dbReference type="ChEBI" id="CHEBI:16551"/>
        <dbReference type="ChEBI" id="CHEBI:17925"/>
        <dbReference type="EC" id="3.2.1.28"/>
    </reaction>
</comment>
<evidence type="ECO:0000256" key="3">
    <source>
        <dbReference type="ARBA" id="ARBA00012757"/>
    </source>
</evidence>
<dbReference type="PROSITE" id="PS00927">
    <property type="entry name" value="TREHALASE_1"/>
    <property type="match status" value="1"/>
</dbReference>
<feature type="coiled-coil region" evidence="8">
    <location>
        <begin position="219"/>
        <end position="246"/>
    </location>
</feature>
<sequence>MEEEEKRGKERKRREGGGMERKRREGGGMEEEKMQGKVEEEMKKEKRGKERKRREEGGMEEEKMQGKKEEETGKERKRRRKGERKEKENTGNLSWESPEFLKKVVDPKLEEWGRDLHNIWKELGRKISDKVQEDPEKYSQIYVPNPVIVPGGRFREFYYWDSYWTIDGLLLSGMQETVKGMLKNFIQMVRDYEMVPNGGRVYYTGRSQPPYLIPMVKLYFDHTNDVKFLEENIDLLQQEFQFWENKRSVEISDRDGKKHIVAQYNVQVGEPRPESFREDYRLAQGLAPEDQEKLYVELKSGAESGWDYSTRWIINDNTNNGTLKDLKVTHIVPVDLNSLLCMNARILSEFYKRIGNFGAHKTYQDLANVKNETMSKIFWDKTDGMWYDYDMNAQSKRRYFYLSNIHPLWSGCYGITEPRDQVLEYVINYLKNKKITDHVGGIPTSLENSGQQWDFPNAWAPLQHIAIMGLHNARTIHYAAESTAFSLAEKWVRTNWMGYQQANPHAMFEKYNVSVVGLPGGGGEYSVQVGFGWSNAVAMRLLDMYGDRLTATTGSSAQLSAISLLAMLPVALMTMVASHLF</sequence>
<dbReference type="Proteomes" id="UP001292094">
    <property type="component" value="Unassembled WGS sequence"/>
</dbReference>
<reference evidence="10" key="1">
    <citation type="submission" date="2023-11" db="EMBL/GenBank/DDBJ databases">
        <title>Genome assemblies of two species of porcelain crab, Petrolisthes cinctipes and Petrolisthes manimaculis (Anomura: Porcellanidae).</title>
        <authorList>
            <person name="Angst P."/>
        </authorList>
    </citation>
    <scope>NUCLEOTIDE SEQUENCE</scope>
    <source>
        <strain evidence="10">PB745_02</strain>
        <tissue evidence="10">Gill</tissue>
    </source>
</reference>
<dbReference type="PANTHER" id="PTHR23403">
    <property type="entry name" value="TREHALASE"/>
    <property type="match status" value="1"/>
</dbReference>
<dbReference type="GO" id="GO:0005993">
    <property type="term" value="P:trehalose catabolic process"/>
    <property type="evidence" value="ECO:0007669"/>
    <property type="project" value="TreeGrafter"/>
</dbReference>
<evidence type="ECO:0000256" key="4">
    <source>
        <dbReference type="ARBA" id="ARBA00019905"/>
    </source>
</evidence>
<feature type="compositionally biased region" description="Basic and acidic residues" evidence="9">
    <location>
        <begin position="1"/>
        <end position="74"/>
    </location>
</feature>
<dbReference type="PANTHER" id="PTHR23403:SF1">
    <property type="entry name" value="TREHALASE"/>
    <property type="match status" value="1"/>
</dbReference>
<dbReference type="PROSITE" id="PS00928">
    <property type="entry name" value="TREHALASE_2"/>
    <property type="match status" value="1"/>
</dbReference>
<evidence type="ECO:0000256" key="5">
    <source>
        <dbReference type="ARBA" id="ARBA00022801"/>
    </source>
</evidence>
<dbReference type="SUPFAM" id="SSF48208">
    <property type="entry name" value="Six-hairpin glycosidases"/>
    <property type="match status" value="1"/>
</dbReference>
<dbReference type="Gene3D" id="1.50.10.10">
    <property type="match status" value="1"/>
</dbReference>
<organism evidence="10 11">
    <name type="scientific">Petrolisthes manimaculis</name>
    <dbReference type="NCBI Taxonomy" id="1843537"/>
    <lineage>
        <taxon>Eukaryota</taxon>
        <taxon>Metazoa</taxon>
        <taxon>Ecdysozoa</taxon>
        <taxon>Arthropoda</taxon>
        <taxon>Crustacea</taxon>
        <taxon>Multicrustacea</taxon>
        <taxon>Malacostraca</taxon>
        <taxon>Eumalacostraca</taxon>
        <taxon>Eucarida</taxon>
        <taxon>Decapoda</taxon>
        <taxon>Pleocyemata</taxon>
        <taxon>Anomura</taxon>
        <taxon>Galatheoidea</taxon>
        <taxon>Porcellanidae</taxon>
        <taxon>Petrolisthes</taxon>
    </lineage>
</organism>